<sequence>MTSCRIKSTAEERTSQPRQCEHAASADQAAALADLHARLNAAERETRRCQKRASREIHELERLAEEQCMRAGGLAEQLAWLRRQYVQLKSQVLTAFSAKLLSSHCIINIILSVKSVFTLGRLR</sequence>
<evidence type="ECO:0000256" key="2">
    <source>
        <dbReference type="SAM" id="MobiDB-lite"/>
    </source>
</evidence>
<proteinExistence type="predicted"/>
<dbReference type="EMBL" id="CAAALY010109039">
    <property type="protein sequence ID" value="VEL30061.1"/>
    <property type="molecule type" value="Genomic_DNA"/>
</dbReference>
<protein>
    <submittedName>
        <fullName evidence="3">Uncharacterized protein</fullName>
    </submittedName>
</protein>
<feature type="compositionally biased region" description="Basic and acidic residues" evidence="2">
    <location>
        <begin position="8"/>
        <end position="21"/>
    </location>
</feature>
<keyword evidence="4" id="KW-1185">Reference proteome</keyword>
<feature type="coiled-coil region" evidence="1">
    <location>
        <begin position="25"/>
        <end position="52"/>
    </location>
</feature>
<evidence type="ECO:0000256" key="1">
    <source>
        <dbReference type="SAM" id="Coils"/>
    </source>
</evidence>
<gene>
    <name evidence="3" type="ORF">PXEA_LOCUS23501</name>
</gene>
<accession>A0A448X7K1</accession>
<evidence type="ECO:0000313" key="3">
    <source>
        <dbReference type="EMBL" id="VEL30061.1"/>
    </source>
</evidence>
<dbReference type="OrthoDB" id="433501at2759"/>
<dbReference type="Proteomes" id="UP000784294">
    <property type="component" value="Unassembled WGS sequence"/>
</dbReference>
<comment type="caution">
    <text evidence="3">The sequence shown here is derived from an EMBL/GenBank/DDBJ whole genome shotgun (WGS) entry which is preliminary data.</text>
</comment>
<evidence type="ECO:0000313" key="4">
    <source>
        <dbReference type="Proteomes" id="UP000784294"/>
    </source>
</evidence>
<keyword evidence="1" id="KW-0175">Coiled coil</keyword>
<reference evidence="3" key="1">
    <citation type="submission" date="2018-11" db="EMBL/GenBank/DDBJ databases">
        <authorList>
            <consortium name="Pathogen Informatics"/>
        </authorList>
    </citation>
    <scope>NUCLEOTIDE SEQUENCE</scope>
</reference>
<organism evidence="3 4">
    <name type="scientific">Protopolystoma xenopodis</name>
    <dbReference type="NCBI Taxonomy" id="117903"/>
    <lineage>
        <taxon>Eukaryota</taxon>
        <taxon>Metazoa</taxon>
        <taxon>Spiralia</taxon>
        <taxon>Lophotrochozoa</taxon>
        <taxon>Platyhelminthes</taxon>
        <taxon>Monogenea</taxon>
        <taxon>Polyopisthocotylea</taxon>
        <taxon>Polystomatidea</taxon>
        <taxon>Polystomatidae</taxon>
        <taxon>Protopolystoma</taxon>
    </lineage>
</organism>
<feature type="region of interest" description="Disordered" evidence="2">
    <location>
        <begin position="1"/>
        <end position="21"/>
    </location>
</feature>
<name>A0A448X7K1_9PLAT</name>
<dbReference type="AlphaFoldDB" id="A0A448X7K1"/>